<keyword evidence="1" id="KW-1133">Transmembrane helix</keyword>
<gene>
    <name evidence="2" type="ORF">LCPAC401_02710</name>
</gene>
<protein>
    <submittedName>
        <fullName evidence="2">PAN domain protein</fullName>
    </submittedName>
</protein>
<keyword evidence="1" id="KW-0472">Membrane</keyword>
<evidence type="ECO:0000256" key="1">
    <source>
        <dbReference type="SAM" id="Phobius"/>
    </source>
</evidence>
<keyword evidence="1" id="KW-0812">Transmembrane</keyword>
<evidence type="ECO:0000313" key="2">
    <source>
        <dbReference type="EMBL" id="QBK92633.1"/>
    </source>
</evidence>
<organism evidence="2">
    <name type="scientific">Pithovirus LCPAC401</name>
    <dbReference type="NCBI Taxonomy" id="2506595"/>
    <lineage>
        <taxon>Viruses</taxon>
        <taxon>Pithoviruses</taxon>
    </lineage>
</organism>
<reference evidence="2" key="1">
    <citation type="journal article" date="2019" name="MBio">
        <title>Virus Genomes from Deep Sea Sediments Expand the Ocean Megavirome and Support Independent Origins of Viral Gigantism.</title>
        <authorList>
            <person name="Backstrom D."/>
            <person name="Yutin N."/>
            <person name="Jorgensen S.L."/>
            <person name="Dharamshi J."/>
            <person name="Homa F."/>
            <person name="Zaremba-Niedwiedzka K."/>
            <person name="Spang A."/>
            <person name="Wolf Y.I."/>
            <person name="Koonin E.V."/>
            <person name="Ettema T.J."/>
        </authorList>
    </citation>
    <scope>NUCLEOTIDE SEQUENCE</scope>
</reference>
<dbReference type="EMBL" id="MK500579">
    <property type="protein sequence ID" value="QBK92633.1"/>
    <property type="molecule type" value="Genomic_DNA"/>
</dbReference>
<accession>A0A481Z9P3</accession>
<proteinExistence type="predicted"/>
<feature type="transmembrane region" description="Helical" evidence="1">
    <location>
        <begin position="6"/>
        <end position="27"/>
    </location>
</feature>
<name>A0A481Z9P3_9VIRU</name>
<sequence length="116" mass="13011">MTPLLLTWIIICVVIIIALVVAIYLWIRAISTRMEITECLSLGADFAVITNQDATSSQEFVVNDLNDAFDTCNQKICERFVYSESQKLMKIISSNTPTTPSNMSNLFIRQSNIISS</sequence>